<accession>A0A542Z7C8</accession>
<dbReference type="EMBL" id="VFOR01000005">
    <property type="protein sequence ID" value="TQL56246.1"/>
    <property type="molecule type" value="Genomic_DNA"/>
</dbReference>
<gene>
    <name evidence="2" type="ORF">FB460_2549</name>
</gene>
<name>A0A542Z7C8_9ACTN</name>
<dbReference type="GO" id="GO:0000502">
    <property type="term" value="C:proteasome complex"/>
    <property type="evidence" value="ECO:0007669"/>
    <property type="project" value="UniProtKB-KW"/>
</dbReference>
<dbReference type="PANTHER" id="PTHR34580:SF3">
    <property type="entry name" value="PROTEIN PAFB"/>
    <property type="match status" value="1"/>
</dbReference>
<dbReference type="InterPro" id="IPR026881">
    <property type="entry name" value="WYL_dom"/>
</dbReference>
<keyword evidence="2" id="KW-0647">Proteasome</keyword>
<dbReference type="InterPro" id="IPR051534">
    <property type="entry name" value="CBASS_pafABC_assoc_protein"/>
</dbReference>
<organism evidence="2 3">
    <name type="scientific">Propioniferax innocua</name>
    <dbReference type="NCBI Taxonomy" id="1753"/>
    <lineage>
        <taxon>Bacteria</taxon>
        <taxon>Bacillati</taxon>
        <taxon>Actinomycetota</taxon>
        <taxon>Actinomycetes</taxon>
        <taxon>Propionibacteriales</taxon>
        <taxon>Propionibacteriaceae</taxon>
        <taxon>Propioniferax</taxon>
    </lineage>
</organism>
<proteinExistence type="predicted"/>
<dbReference type="OrthoDB" id="3268930at2"/>
<dbReference type="PROSITE" id="PS52050">
    <property type="entry name" value="WYL"/>
    <property type="match status" value="1"/>
</dbReference>
<evidence type="ECO:0000313" key="3">
    <source>
        <dbReference type="Proteomes" id="UP000316196"/>
    </source>
</evidence>
<dbReference type="Pfam" id="PF13280">
    <property type="entry name" value="WYL"/>
    <property type="match status" value="1"/>
</dbReference>
<protein>
    <submittedName>
        <fullName evidence="2">Proteasome accessory factor B</fullName>
    </submittedName>
</protein>
<reference evidence="2 3" key="1">
    <citation type="submission" date="2019-06" db="EMBL/GenBank/DDBJ databases">
        <title>Sequencing the genomes of 1000 actinobacteria strains.</title>
        <authorList>
            <person name="Klenk H.-P."/>
        </authorList>
    </citation>
    <scope>NUCLEOTIDE SEQUENCE [LARGE SCALE GENOMIC DNA]</scope>
    <source>
        <strain evidence="2 3">DSM 8251</strain>
    </source>
</reference>
<comment type="caution">
    <text evidence="2">The sequence shown here is derived from an EMBL/GenBank/DDBJ whole genome shotgun (WGS) entry which is preliminary data.</text>
</comment>
<evidence type="ECO:0000313" key="2">
    <source>
        <dbReference type="EMBL" id="TQL56246.1"/>
    </source>
</evidence>
<dbReference type="RefSeq" id="WP_142094560.1">
    <property type="nucleotide sequence ID" value="NZ_BAAAMD010000003.1"/>
</dbReference>
<sequence length="317" mass="35189">MAPRASERILNLAMYLLSAPGPRLHSDIRENLEAYQQMNDGAYLRAFERDKRLLRELGVPLRTVEVPETDAGVGYVIDAGDFELPPVEFDAEEAMLIELAARMWRAESVGAEAVGGLMKLQAAGARPTDRPDAFVPRLTLPEPGFDIVWDALLESRRLGFTYRGIDRVVQPWRLVTRHGSSYLVGFDEVREAPRVFKLARITQGPEPVGEPGDAPAPDPDDVDAAVARLMDPDPARRHAIVAVRRDRQGMLTRRGERIEEAPPWNGAVPESFDLWRVPFGSTQRFAADLAAAADDVIVMDPSDLRDAVIDHLQGVLR</sequence>
<dbReference type="Proteomes" id="UP000316196">
    <property type="component" value="Unassembled WGS sequence"/>
</dbReference>
<feature type="domain" description="WYL" evidence="1">
    <location>
        <begin position="145"/>
        <end position="203"/>
    </location>
</feature>
<keyword evidence="3" id="KW-1185">Reference proteome</keyword>
<dbReference type="AlphaFoldDB" id="A0A542Z7C8"/>
<evidence type="ECO:0000259" key="1">
    <source>
        <dbReference type="Pfam" id="PF13280"/>
    </source>
</evidence>
<dbReference type="PANTHER" id="PTHR34580">
    <property type="match status" value="1"/>
</dbReference>